<feature type="DNA-binding region" description="H-T-H motif" evidence="2">
    <location>
        <begin position="37"/>
        <end position="56"/>
    </location>
</feature>
<reference evidence="4 5" key="1">
    <citation type="submission" date="2024-04" db="EMBL/GenBank/DDBJ databases">
        <title>Isolation of an actinomycete strain from pig manure.</title>
        <authorList>
            <person name="Gong T."/>
            <person name="Yu Z."/>
            <person name="An M."/>
            <person name="Wei C."/>
            <person name="Yang W."/>
            <person name="Liu L."/>
        </authorList>
    </citation>
    <scope>NUCLEOTIDE SEQUENCE [LARGE SCALE GENOMIC DNA]</scope>
    <source>
        <strain evidence="4 5">ZF39</strain>
    </source>
</reference>
<keyword evidence="5" id="KW-1185">Reference proteome</keyword>
<dbReference type="InterPro" id="IPR009057">
    <property type="entry name" value="Homeodomain-like_sf"/>
</dbReference>
<evidence type="ECO:0000313" key="4">
    <source>
        <dbReference type="EMBL" id="XAN07921.1"/>
    </source>
</evidence>
<dbReference type="Gene3D" id="1.10.357.10">
    <property type="entry name" value="Tetracycline Repressor, domain 2"/>
    <property type="match status" value="1"/>
</dbReference>
<dbReference type="PANTHER" id="PTHR30055:SF226">
    <property type="entry name" value="HTH-TYPE TRANSCRIPTIONAL REGULATOR PKSA"/>
    <property type="match status" value="1"/>
</dbReference>
<dbReference type="SUPFAM" id="SSF46689">
    <property type="entry name" value="Homeodomain-like"/>
    <property type="match status" value="1"/>
</dbReference>
<evidence type="ECO:0000256" key="1">
    <source>
        <dbReference type="ARBA" id="ARBA00023125"/>
    </source>
</evidence>
<dbReference type="Proteomes" id="UP001442841">
    <property type="component" value="Chromosome"/>
</dbReference>
<gene>
    <name evidence="4" type="ORF">AADG42_11585</name>
</gene>
<evidence type="ECO:0000259" key="3">
    <source>
        <dbReference type="PROSITE" id="PS50977"/>
    </source>
</evidence>
<accession>A0ABZ3FPB7</accession>
<dbReference type="PANTHER" id="PTHR30055">
    <property type="entry name" value="HTH-TYPE TRANSCRIPTIONAL REGULATOR RUTR"/>
    <property type="match status" value="1"/>
</dbReference>
<sequence length="197" mass="19956">MPKIEAATVAEHRAMKARQVIDAAVDLLVGEGPSAVTPAAVAERSGLARTSVYQYAGSAAELVAAAVEALFVRATNDLSEAVAAAGSDPGDRIAAIVRAVLAGAKSGHSPNHAIEVEQLPPAQRERLGQLHGALMAPLVEAIADFGADDPRTTAALAWGAINGIVPMVEGGMPIEQAAARAVAFVSAGVGRTPVVRS</sequence>
<name>A0ABZ3FPB7_9ACTN</name>
<dbReference type="InterPro" id="IPR050109">
    <property type="entry name" value="HTH-type_TetR-like_transc_reg"/>
</dbReference>
<keyword evidence="1 2" id="KW-0238">DNA-binding</keyword>
<dbReference type="PROSITE" id="PS50977">
    <property type="entry name" value="HTH_TETR_2"/>
    <property type="match status" value="1"/>
</dbReference>
<evidence type="ECO:0000313" key="5">
    <source>
        <dbReference type="Proteomes" id="UP001442841"/>
    </source>
</evidence>
<feature type="domain" description="HTH tetR-type" evidence="3">
    <location>
        <begin position="14"/>
        <end position="74"/>
    </location>
</feature>
<evidence type="ECO:0000256" key="2">
    <source>
        <dbReference type="PROSITE-ProRule" id="PRU00335"/>
    </source>
</evidence>
<dbReference type="InterPro" id="IPR001647">
    <property type="entry name" value="HTH_TetR"/>
</dbReference>
<dbReference type="EMBL" id="CP154795">
    <property type="protein sequence ID" value="XAN07921.1"/>
    <property type="molecule type" value="Genomic_DNA"/>
</dbReference>
<protein>
    <submittedName>
        <fullName evidence="4">TetR/AcrR family transcriptional regulator</fullName>
    </submittedName>
</protein>
<dbReference type="InterPro" id="IPR036271">
    <property type="entry name" value="Tet_transcr_reg_TetR-rel_C_sf"/>
</dbReference>
<dbReference type="Gene3D" id="1.10.10.60">
    <property type="entry name" value="Homeodomain-like"/>
    <property type="match status" value="1"/>
</dbReference>
<dbReference type="SUPFAM" id="SSF48498">
    <property type="entry name" value="Tetracyclin repressor-like, C-terminal domain"/>
    <property type="match status" value="1"/>
</dbReference>
<proteinExistence type="predicted"/>
<dbReference type="Pfam" id="PF00440">
    <property type="entry name" value="TetR_N"/>
    <property type="match status" value="1"/>
</dbReference>
<organism evidence="4 5">
    <name type="scientific">Ammonicoccus fulvus</name>
    <dbReference type="NCBI Taxonomy" id="3138240"/>
    <lineage>
        <taxon>Bacteria</taxon>
        <taxon>Bacillati</taxon>
        <taxon>Actinomycetota</taxon>
        <taxon>Actinomycetes</taxon>
        <taxon>Propionibacteriales</taxon>
        <taxon>Propionibacteriaceae</taxon>
        <taxon>Ammonicoccus</taxon>
    </lineage>
</organism>
<dbReference type="RefSeq" id="WP_425309379.1">
    <property type="nucleotide sequence ID" value="NZ_CP154795.1"/>
</dbReference>